<dbReference type="AlphaFoldDB" id="X8AAW0"/>
<sequence length="68" mass="7632">QHRRRRRAASLIRSVELTDHHSMRQTANIDYVRATVAPGLRISQGKLRPSLAGLDPVWWTQGQAACAV</sequence>
<feature type="non-terminal residue" evidence="1">
    <location>
        <position position="1"/>
    </location>
</feature>
<evidence type="ECO:0000313" key="1">
    <source>
        <dbReference type="EMBL" id="EUA28020.1"/>
    </source>
</evidence>
<protein>
    <submittedName>
        <fullName evidence="1">Uncharacterized protein</fullName>
    </submittedName>
</protein>
<accession>X8AAW0</accession>
<reference evidence="1" key="1">
    <citation type="submission" date="2014-01" db="EMBL/GenBank/DDBJ databases">
        <authorList>
            <person name="Brown-Elliot B."/>
            <person name="Wallace R."/>
            <person name="Lenaerts A."/>
            <person name="Ordway D."/>
            <person name="DeGroote M.A."/>
            <person name="Parker T."/>
            <person name="Sizemore C."/>
            <person name="Tallon L.J."/>
            <person name="Sadzewicz L.K."/>
            <person name="Sengamalay N."/>
            <person name="Fraser C.M."/>
            <person name="Hine E."/>
            <person name="Shefchek K.A."/>
            <person name="Das S.P."/>
            <person name="Tettelin H."/>
        </authorList>
    </citation>
    <scope>NUCLEOTIDE SEQUENCE [LARGE SCALE GENOMIC DNA]</scope>
    <source>
        <strain evidence="1">4042</strain>
    </source>
</reference>
<organism evidence="1">
    <name type="scientific">Mycobacterium xenopi 4042</name>
    <dbReference type="NCBI Taxonomy" id="1299334"/>
    <lineage>
        <taxon>Bacteria</taxon>
        <taxon>Bacillati</taxon>
        <taxon>Actinomycetota</taxon>
        <taxon>Actinomycetes</taxon>
        <taxon>Mycobacteriales</taxon>
        <taxon>Mycobacteriaceae</taxon>
        <taxon>Mycobacterium</taxon>
    </lineage>
</organism>
<comment type="caution">
    <text evidence="1">The sequence shown here is derived from an EMBL/GenBank/DDBJ whole genome shotgun (WGS) entry which is preliminary data.</text>
</comment>
<gene>
    <name evidence="1" type="ORF">I553_9259</name>
</gene>
<dbReference type="EMBL" id="JAOB01000061">
    <property type="protein sequence ID" value="EUA28020.1"/>
    <property type="molecule type" value="Genomic_DNA"/>
</dbReference>
<name>X8AAW0_MYCXE</name>
<proteinExistence type="predicted"/>